<accession>A0A5C0ZV26</accession>
<dbReference type="InterPro" id="IPR052701">
    <property type="entry name" value="GAG_Ulvan_Degrading_Sulfatases"/>
</dbReference>
<keyword evidence="5" id="KW-1185">Reference proteome</keyword>
<evidence type="ECO:0000259" key="3">
    <source>
        <dbReference type="Pfam" id="PF11893"/>
    </source>
</evidence>
<feature type="transmembrane region" description="Helical" evidence="1">
    <location>
        <begin position="141"/>
        <end position="163"/>
    </location>
</feature>
<dbReference type="Gene3D" id="3.40.720.10">
    <property type="entry name" value="Alkaline Phosphatase, subunit A"/>
    <property type="match status" value="1"/>
</dbReference>
<feature type="transmembrane region" description="Helical" evidence="1">
    <location>
        <begin position="21"/>
        <end position="45"/>
    </location>
</feature>
<dbReference type="PANTHER" id="PTHR43751:SF3">
    <property type="entry name" value="SULFATASE N-TERMINAL DOMAIN-CONTAINING PROTEIN"/>
    <property type="match status" value="1"/>
</dbReference>
<evidence type="ECO:0000256" key="1">
    <source>
        <dbReference type="SAM" id="Phobius"/>
    </source>
</evidence>
<feature type="transmembrane region" description="Helical" evidence="1">
    <location>
        <begin position="175"/>
        <end position="197"/>
    </location>
</feature>
<dbReference type="PANTHER" id="PTHR43751">
    <property type="entry name" value="SULFATASE"/>
    <property type="match status" value="1"/>
</dbReference>
<evidence type="ECO:0000313" key="5">
    <source>
        <dbReference type="Proteomes" id="UP000322553"/>
    </source>
</evidence>
<keyword evidence="1" id="KW-0472">Membrane</keyword>
<feature type="domain" description="Inner membrane protein YejM N-terminal" evidence="3">
    <location>
        <begin position="15"/>
        <end position="260"/>
    </location>
</feature>
<organism evidence="4 5">
    <name type="scientific">Kushneria phosphatilytica</name>
    <dbReference type="NCBI Taxonomy" id="657387"/>
    <lineage>
        <taxon>Bacteria</taxon>
        <taxon>Pseudomonadati</taxon>
        <taxon>Pseudomonadota</taxon>
        <taxon>Gammaproteobacteria</taxon>
        <taxon>Oceanospirillales</taxon>
        <taxon>Halomonadaceae</taxon>
        <taxon>Kushneria</taxon>
    </lineage>
</organism>
<dbReference type="KEGG" id="kuy:FY550_00165"/>
<dbReference type="CDD" id="cd16148">
    <property type="entry name" value="sulfatase_like"/>
    <property type="match status" value="1"/>
</dbReference>
<dbReference type="InterPro" id="IPR024588">
    <property type="entry name" value="YejM_N"/>
</dbReference>
<feature type="domain" description="Sulfatase N-terminal" evidence="2">
    <location>
        <begin position="267"/>
        <end position="548"/>
    </location>
</feature>
<dbReference type="InterPro" id="IPR012159">
    <property type="entry name" value="YejM-like"/>
</dbReference>
<dbReference type="AlphaFoldDB" id="A0A5C0ZV26"/>
<dbReference type="InterPro" id="IPR017850">
    <property type="entry name" value="Alkaline_phosphatase_core_sf"/>
</dbReference>
<dbReference type="RefSeq" id="WP_084388209.1">
    <property type="nucleotide sequence ID" value="NZ_CP043420.1"/>
</dbReference>
<evidence type="ECO:0000259" key="2">
    <source>
        <dbReference type="Pfam" id="PF00884"/>
    </source>
</evidence>
<dbReference type="Pfam" id="PF11893">
    <property type="entry name" value="DUF3413"/>
    <property type="match status" value="1"/>
</dbReference>
<sequence length="630" mass="71609">MASTTSSSRTPPRTSHDSRSFRLRASAFFTLINLVIVWLVALRYLPWLNVPDTGLGWVFLITTWLGHFGMLAMLGWLPMGLFSLFLRRRWMIWPAAVIATAGLWVLALDTVVFAQYRFHINRFMLAMFLHDSNGDTFSFSLYSWLIAIGVGVGLALIELWLAWRLFARAREVRFPVWKSFIVLLVMAIASHVIHLIGDARYDRSVTQQTSIYPLFYPATAKGFMEKHGWLDPRAAREQGLKMDGHHDNANLDWPKAPLNCSPGPDAPNVLIVLLDSWRFDELDDKTTPNMFSVARDGARFTHHYSGGNGTRTGTFSLLYGLSGNYWQFMENSQTPSLLIRTLQQHDYPLGIFSSASLDGVGLDRTAFASVPDLRLRTHEGATPAARDANMTKDWLNWQQQRRQTRPDKPWFGFLFYDAPHGYSVPQDADMPWQPSAREMEYARLGPDTDPIPIRNLHRNAAHYDDRLIGKVIADLKAHGEWDNTIVVFTSDHGQEFNDSGHNYWGHNSNFTRWQTGVPLVIHGPGVPDEVHNGRTSHFSLAPTLMTHALNCSNPPGDYSLGQDLLGQNIDRNWVEAGSYTEYGIIESDRITEIDQSGDWTVYDRQMNPLPEQDFSPAVFDAVQSMKRFFR</sequence>
<dbReference type="SUPFAM" id="SSF53649">
    <property type="entry name" value="Alkaline phosphatase-like"/>
    <property type="match status" value="1"/>
</dbReference>
<dbReference type="EMBL" id="CP043420">
    <property type="protein sequence ID" value="QEL09694.1"/>
    <property type="molecule type" value="Genomic_DNA"/>
</dbReference>
<dbReference type="OrthoDB" id="9803751at2"/>
<dbReference type="Pfam" id="PF00884">
    <property type="entry name" value="Sulfatase"/>
    <property type="match status" value="1"/>
</dbReference>
<reference evidence="4 5" key="1">
    <citation type="submission" date="2019-08" db="EMBL/GenBank/DDBJ databases">
        <title>Complete genome sequence of Kushneria sp. YCWA18, a halophilic phosphate-solubilizing bacterium isolated from Daqiao saltern in China.</title>
        <authorList>
            <person name="Du G.-X."/>
            <person name="Qu L.-Y."/>
        </authorList>
    </citation>
    <scope>NUCLEOTIDE SEQUENCE [LARGE SCALE GENOMIC DNA]</scope>
    <source>
        <strain evidence="4 5">YCWA18</strain>
    </source>
</reference>
<gene>
    <name evidence="4" type="ORF">FY550_00165</name>
</gene>
<dbReference type="Proteomes" id="UP000322553">
    <property type="component" value="Chromosome"/>
</dbReference>
<keyword evidence="1" id="KW-0812">Transmembrane</keyword>
<protein>
    <submittedName>
        <fullName evidence="4">DUF3413 domain-containing protein</fullName>
    </submittedName>
</protein>
<feature type="transmembrane region" description="Helical" evidence="1">
    <location>
        <begin position="57"/>
        <end position="78"/>
    </location>
</feature>
<feature type="transmembrane region" description="Helical" evidence="1">
    <location>
        <begin position="90"/>
        <end position="116"/>
    </location>
</feature>
<name>A0A5C0ZV26_9GAMM</name>
<dbReference type="InterPro" id="IPR000917">
    <property type="entry name" value="Sulfatase_N"/>
</dbReference>
<dbReference type="PIRSF" id="PIRSF004950">
    <property type="entry name" value="Mmb_sulf_HI0842"/>
    <property type="match status" value="1"/>
</dbReference>
<keyword evidence="1" id="KW-1133">Transmembrane helix</keyword>
<proteinExistence type="predicted"/>
<evidence type="ECO:0000313" key="4">
    <source>
        <dbReference type="EMBL" id="QEL09694.1"/>
    </source>
</evidence>